<accession>A0A1S1P7L1</accession>
<dbReference type="EMBL" id="MNAO01000106">
    <property type="protein sequence ID" value="OHV16622.1"/>
    <property type="molecule type" value="Genomic_DNA"/>
</dbReference>
<dbReference type="AlphaFoldDB" id="A0A1S1P7L1"/>
<feature type="coiled-coil region" evidence="1">
    <location>
        <begin position="477"/>
        <end position="506"/>
    </location>
</feature>
<dbReference type="Proteomes" id="UP000180215">
    <property type="component" value="Unassembled WGS sequence"/>
</dbReference>
<gene>
    <name evidence="3" type="ORF">BK022_10890</name>
</gene>
<proteinExistence type="predicted"/>
<evidence type="ECO:0008006" key="5">
    <source>
        <dbReference type="Google" id="ProtNLM"/>
    </source>
</evidence>
<sequence>MNAVTIEPATGLLCLSRALASELLPFEHAAIIHPSDTRTAAIFRGSWFNPDRRCWEDNTFAAHGGNVEEAVARGTPRFVTMNAFRTRSACFKSDWRENPWKETQNLAALQAVWTELDFHDKPAWKHLSPAEMIFHVIERIRSRGWPLPTYILCSGSGLHVVWLHTRVSPRKAMGIWKALQQALNDAFIDMGRDKAAMSATTNLRLAGTKNEGRPVSILWPVHVDEIVRHDFDELCRAILPYTVDEARAYKAKLREQKTARQARIAAPTGTPRLTGTTFYATLLADLDKVMTDRFPGVVDDGHRNEMLFIHARVWAWLMEPDELIARIKAEAPRFGFTQREALTHMRSVINRAKSACNVGRGQADPRYKIGPQRIRVDLGITAREAKRLDLRMLIPPSLRRARAAERAEKSRRARGAASRAEQQSVRLEHGREAIRLREVEGLTRIQIAERLGGVSPSYVDKAVKEAKAVALIRPKRARKTKEELNEDSLEAEILDQKRERRIADREAEAIAAAAMAGSHDSSRYMSNDAGALVAAESPAYHGDIHGVAPPSSEEHERLVSGLAGRPFSVSAPRQHANEEARRRHAWWTDHLRQLTRSLAEGRSASAR</sequence>
<organism evidence="3 4">
    <name type="scientific">Methylorubrum extorquens</name>
    <name type="common">Methylobacterium dichloromethanicum</name>
    <name type="synonym">Methylobacterium extorquens</name>
    <dbReference type="NCBI Taxonomy" id="408"/>
    <lineage>
        <taxon>Bacteria</taxon>
        <taxon>Pseudomonadati</taxon>
        <taxon>Pseudomonadota</taxon>
        <taxon>Alphaproteobacteria</taxon>
        <taxon>Hyphomicrobiales</taxon>
        <taxon>Methylobacteriaceae</taxon>
        <taxon>Methylorubrum</taxon>
    </lineage>
</organism>
<evidence type="ECO:0000256" key="1">
    <source>
        <dbReference type="SAM" id="Coils"/>
    </source>
</evidence>
<protein>
    <recommendedName>
        <fullName evidence="5">Replication protein</fullName>
    </recommendedName>
</protein>
<keyword evidence="1" id="KW-0175">Coiled coil</keyword>
<evidence type="ECO:0000313" key="3">
    <source>
        <dbReference type="EMBL" id="OHV16622.1"/>
    </source>
</evidence>
<feature type="region of interest" description="Disordered" evidence="2">
    <location>
        <begin position="401"/>
        <end position="424"/>
    </location>
</feature>
<comment type="caution">
    <text evidence="3">The sequence shown here is derived from an EMBL/GenBank/DDBJ whole genome shotgun (WGS) entry which is preliminary data.</text>
</comment>
<evidence type="ECO:0000256" key="2">
    <source>
        <dbReference type="SAM" id="MobiDB-lite"/>
    </source>
</evidence>
<evidence type="ECO:0000313" key="4">
    <source>
        <dbReference type="Proteomes" id="UP000180215"/>
    </source>
</evidence>
<name>A0A1S1P7L1_METEX</name>
<reference evidence="3 4" key="1">
    <citation type="submission" date="2016-10" db="EMBL/GenBank/DDBJ databases">
        <title>Draft genome sequence of Methylobacterium extorquens CP3, a seed endophyte of Crotalaria pumila with plant growth-promoting and metal tolerance properties.</title>
        <authorList>
            <person name="Sanchez-Lopez A.S."/>
            <person name="Van Hamme J.D."/>
            <person name="Thijs S."/>
            <person name="Mcammond B.M."/>
            <person name="Stevens V."/>
            <person name="Gonzalez-Chavez M.D.C."/>
            <person name="Vangronsveld J."/>
        </authorList>
    </citation>
    <scope>NUCLEOTIDE SEQUENCE [LARGE SCALE GENOMIC DNA]</scope>
    <source>
        <strain evidence="3 4">CP3</strain>
    </source>
</reference>